<accession>A0A1I0U4I0</accession>
<feature type="region of interest" description="Disordered" evidence="1">
    <location>
        <begin position="87"/>
        <end position="109"/>
    </location>
</feature>
<feature type="region of interest" description="Disordered" evidence="1">
    <location>
        <begin position="1"/>
        <end position="29"/>
    </location>
</feature>
<dbReference type="EMBL" id="FOJN01000013">
    <property type="protein sequence ID" value="SFA58914.1"/>
    <property type="molecule type" value="Genomic_DNA"/>
</dbReference>
<evidence type="ECO:0000256" key="1">
    <source>
        <dbReference type="SAM" id="MobiDB-lite"/>
    </source>
</evidence>
<evidence type="ECO:0000313" key="2">
    <source>
        <dbReference type="EMBL" id="SFA58914.1"/>
    </source>
</evidence>
<dbReference type="Proteomes" id="UP000182054">
    <property type="component" value="Unassembled WGS sequence"/>
</dbReference>
<evidence type="ECO:0000313" key="3">
    <source>
        <dbReference type="Proteomes" id="UP000182054"/>
    </source>
</evidence>
<sequence length="109" mass="11017">MIATVEQRDAHGTAVRLDTGRGHFTAETSASVPIDTGVAPWVPATYALAMRVADSLELRAGTGVTGHVDREQRAGAAAAGAMFASSAASSASASTPSTPCASTWTRSPT</sequence>
<reference evidence="2 3" key="1">
    <citation type="submission" date="2016-10" db="EMBL/GenBank/DDBJ databases">
        <authorList>
            <person name="de Groot N.N."/>
        </authorList>
    </citation>
    <scope>NUCLEOTIDE SEQUENCE [LARGE SCALE GENOMIC DNA]</scope>
    <source>
        <strain evidence="2 3">DSM 44908</strain>
    </source>
</reference>
<organism evidence="2 3">
    <name type="scientific">Rhodococcoides kroppenstedtii</name>
    <dbReference type="NCBI Taxonomy" id="293050"/>
    <lineage>
        <taxon>Bacteria</taxon>
        <taxon>Bacillati</taxon>
        <taxon>Actinomycetota</taxon>
        <taxon>Actinomycetes</taxon>
        <taxon>Mycobacteriales</taxon>
        <taxon>Nocardiaceae</taxon>
        <taxon>Rhodococcoides</taxon>
    </lineage>
</organism>
<feature type="compositionally biased region" description="Basic and acidic residues" evidence="1">
    <location>
        <begin position="1"/>
        <end position="11"/>
    </location>
</feature>
<gene>
    <name evidence="2" type="ORF">SAMN05444374_11355</name>
</gene>
<protein>
    <submittedName>
        <fullName evidence="2">Uncharacterized protein</fullName>
    </submittedName>
</protein>
<proteinExistence type="predicted"/>
<name>A0A1I0U4I0_9NOCA</name>
<dbReference type="AlphaFoldDB" id="A0A1I0U4I0"/>
<feature type="compositionally biased region" description="Low complexity" evidence="1">
    <location>
        <begin position="87"/>
        <end position="102"/>
    </location>
</feature>